<dbReference type="GO" id="GO:0030649">
    <property type="term" value="P:aminoglycoside antibiotic catabolic process"/>
    <property type="evidence" value="ECO:0007669"/>
    <property type="project" value="TreeGrafter"/>
</dbReference>
<dbReference type="InterPro" id="IPR000182">
    <property type="entry name" value="GNAT_dom"/>
</dbReference>
<proteinExistence type="inferred from homology"/>
<comment type="similarity">
    <text evidence="1 4">Belongs to the acetyltransferase Eis family.</text>
</comment>
<dbReference type="Pfam" id="PF17668">
    <property type="entry name" value="Acetyltransf_17"/>
    <property type="match status" value="1"/>
</dbReference>
<evidence type="ECO:0000256" key="4">
    <source>
        <dbReference type="HAMAP-Rule" id="MF_01812"/>
    </source>
</evidence>
<dbReference type="InterPro" id="IPR051554">
    <property type="entry name" value="Acetyltransferase_Eis"/>
</dbReference>
<dbReference type="AlphaFoldDB" id="A0A7M2TF96"/>
<name>A0A7M2TF96_STRCW</name>
<dbReference type="PROSITE" id="PS51186">
    <property type="entry name" value="GNAT"/>
    <property type="match status" value="1"/>
</dbReference>
<feature type="binding site" evidence="4">
    <location>
        <begin position="145"/>
        <end position="146"/>
    </location>
    <ligand>
        <name>acetyl-CoA</name>
        <dbReference type="ChEBI" id="CHEBI:57288"/>
    </ligand>
</feature>
<keyword evidence="3 4" id="KW-0012">Acyltransferase</keyword>
<protein>
    <submittedName>
        <fullName evidence="6">GNAT family N-acetyltransferase</fullName>
    </submittedName>
</protein>
<dbReference type="SUPFAM" id="SSF55729">
    <property type="entry name" value="Acyl-CoA N-acyltransferases (Nat)"/>
    <property type="match status" value="1"/>
</dbReference>
<reference evidence="6 7" key="1">
    <citation type="submission" date="2020-10" db="EMBL/GenBank/DDBJ databases">
        <title>Streptomyces chromofuscus complate genome analysis.</title>
        <authorList>
            <person name="Anwar N."/>
        </authorList>
    </citation>
    <scope>NUCLEOTIDE SEQUENCE [LARGE SCALE GENOMIC DNA]</scope>
    <source>
        <strain evidence="6 7">DSM 40273</strain>
    </source>
</reference>
<dbReference type="GO" id="GO:0034069">
    <property type="term" value="F:aminoglycoside N-acetyltransferase activity"/>
    <property type="evidence" value="ECO:0007669"/>
    <property type="project" value="TreeGrafter"/>
</dbReference>
<dbReference type="InterPro" id="IPR016181">
    <property type="entry name" value="Acyl_CoA_acyltransferase"/>
</dbReference>
<dbReference type="HAMAP" id="MF_01812">
    <property type="entry name" value="Eis"/>
    <property type="match status" value="1"/>
</dbReference>
<dbReference type="KEGG" id="schf:IPT68_01035"/>
<evidence type="ECO:0000313" key="7">
    <source>
        <dbReference type="Proteomes" id="UP000594008"/>
    </source>
</evidence>
<dbReference type="PANTHER" id="PTHR37817:SF1">
    <property type="entry name" value="N-ACETYLTRANSFERASE EIS"/>
    <property type="match status" value="1"/>
</dbReference>
<dbReference type="Gene3D" id="3.40.630.30">
    <property type="match status" value="2"/>
</dbReference>
<evidence type="ECO:0000256" key="3">
    <source>
        <dbReference type="ARBA" id="ARBA00023315"/>
    </source>
</evidence>
<dbReference type="NCBIfam" id="NF002367">
    <property type="entry name" value="PRK01346.1-4"/>
    <property type="match status" value="1"/>
</dbReference>
<comment type="subunit">
    <text evidence="4">Homohexamer; trimer of dimers.</text>
</comment>
<feature type="active site" description="Proton acceptor; via carboxylate" evidence="4">
    <location>
        <position position="434"/>
    </location>
</feature>
<evidence type="ECO:0000256" key="2">
    <source>
        <dbReference type="ARBA" id="ARBA00022679"/>
    </source>
</evidence>
<dbReference type="InterPro" id="IPR036527">
    <property type="entry name" value="SCP2_sterol-bd_dom_sf"/>
</dbReference>
<dbReference type="SUPFAM" id="SSF55718">
    <property type="entry name" value="SCP-like"/>
    <property type="match status" value="1"/>
</dbReference>
<dbReference type="EMBL" id="CP063374">
    <property type="protein sequence ID" value="QOV47400.1"/>
    <property type="molecule type" value="Genomic_DNA"/>
</dbReference>
<dbReference type="InterPro" id="IPR041380">
    <property type="entry name" value="Acetyltransf_17"/>
</dbReference>
<gene>
    <name evidence="6" type="ORF">IPT68_01035</name>
</gene>
<feature type="domain" description="N-acetyltransferase" evidence="5">
    <location>
        <begin position="23"/>
        <end position="180"/>
    </location>
</feature>
<keyword evidence="7" id="KW-1185">Reference proteome</keyword>
<dbReference type="Pfam" id="PF13527">
    <property type="entry name" value="Acetyltransf_9"/>
    <property type="match status" value="1"/>
</dbReference>
<dbReference type="Proteomes" id="UP000594008">
    <property type="component" value="Chromosome"/>
</dbReference>
<dbReference type="PANTHER" id="PTHR37817">
    <property type="entry name" value="N-ACETYLTRANSFERASE EIS"/>
    <property type="match status" value="1"/>
</dbReference>
<sequence>MSGMVTEVRPPRHDEMAAYYRALPYANGLPSWEPADAAWHGGPEPWPPQRTPASADQLEKWAAADIKDKAFHPIATFVDGRCVGASATISFEVTVPGGGTGRMAGVTATGVVATHRRRGYLRQMMQAMFDAALERGEPLAMLSASEGSIYGRFGFSPATYRTRWELARHEAALLPTEPDPGSLELVDAARAKEAWPRVHAEVRARRVGELGPLPGRWDGLSDEADGTNGPLRYLTHRDQHGNVDGIANFRLPWSPTTDRAGTLVVEALEATNPVAYRALWGLLIDFDLTKTVVAASRPRDEPLRWMLTNPRAMRITRQTDNLWARLLDVPRALTQRSYLAPGELRFTISDDRMCPANNRTWHLKADGPVVTCVPTDETADLTITLSALSSLYFGGMSAHHLAYAGHIAAHTDGAIGQLTRMFWTDPEPHNSFGF</sequence>
<keyword evidence="2 4" id="KW-0808">Transferase</keyword>
<comment type="caution">
    <text evidence="4">Lacks conserved residue(s) required for the propagation of feature annotation.</text>
</comment>
<organism evidence="6 7">
    <name type="scientific">Streptomyces chromofuscus</name>
    <dbReference type="NCBI Taxonomy" id="42881"/>
    <lineage>
        <taxon>Bacteria</taxon>
        <taxon>Bacillati</taxon>
        <taxon>Actinomycetota</taxon>
        <taxon>Actinomycetes</taxon>
        <taxon>Kitasatosporales</taxon>
        <taxon>Streptomycetaceae</taxon>
        <taxon>Streptomyces</taxon>
    </lineage>
</organism>
<dbReference type="InterPro" id="IPR022902">
    <property type="entry name" value="NAcTrfase_Eis"/>
</dbReference>
<dbReference type="InterPro" id="IPR025559">
    <property type="entry name" value="Eis_dom"/>
</dbReference>
<feature type="binding site" evidence="4">
    <location>
        <begin position="117"/>
        <end position="122"/>
    </location>
    <ligand>
        <name>acetyl-CoA</name>
        <dbReference type="ChEBI" id="CHEBI:57288"/>
    </ligand>
</feature>
<feature type="active site" description="Proton donor" evidence="4">
    <location>
        <position position="150"/>
    </location>
</feature>
<evidence type="ECO:0000259" key="5">
    <source>
        <dbReference type="PROSITE" id="PS51186"/>
    </source>
</evidence>
<dbReference type="CDD" id="cd04301">
    <property type="entry name" value="NAT_SF"/>
    <property type="match status" value="1"/>
</dbReference>
<evidence type="ECO:0000313" key="6">
    <source>
        <dbReference type="EMBL" id="QOV47400.1"/>
    </source>
</evidence>
<dbReference type="Pfam" id="PF13530">
    <property type="entry name" value="SCP2_2"/>
    <property type="match status" value="1"/>
</dbReference>
<accession>A0A7M2TF96</accession>
<dbReference type="Gene3D" id="3.30.1050.10">
    <property type="entry name" value="SCP2 sterol-binding domain"/>
    <property type="match status" value="1"/>
</dbReference>
<evidence type="ECO:0000256" key="1">
    <source>
        <dbReference type="ARBA" id="ARBA00009213"/>
    </source>
</evidence>